<organism evidence="1 2">
    <name type="scientific">Polaribacter atrinae</name>
    <dbReference type="NCBI Taxonomy" id="1333662"/>
    <lineage>
        <taxon>Bacteria</taxon>
        <taxon>Pseudomonadati</taxon>
        <taxon>Bacteroidota</taxon>
        <taxon>Flavobacteriia</taxon>
        <taxon>Flavobacteriales</taxon>
        <taxon>Flavobacteriaceae</taxon>
    </lineage>
</organism>
<evidence type="ECO:0000313" key="2">
    <source>
        <dbReference type="Proteomes" id="UP000076923"/>
    </source>
</evidence>
<dbReference type="STRING" id="1333662.LPB303_01760"/>
<reference evidence="1 2" key="1">
    <citation type="submission" date="2016-02" db="EMBL/GenBank/DDBJ databases">
        <title>Draft genome sequence of Polaribacter atrinae KACC17473.</title>
        <authorList>
            <person name="Shin S.-K."/>
            <person name="Yi H."/>
        </authorList>
    </citation>
    <scope>NUCLEOTIDE SEQUENCE [LARGE SCALE GENOMIC DNA]</scope>
    <source>
        <strain evidence="1 2">KACC 17473</strain>
    </source>
</reference>
<gene>
    <name evidence="1" type="ORF">LPB303_01760</name>
</gene>
<dbReference type="AlphaFoldDB" id="A0A176TFV5"/>
<proteinExistence type="predicted"/>
<sequence length="101" mass="11814">MEYAAFYDYIKNELCENKDAPELQCNGKCHLAKQIVKAGDTENGSEKNQSFSIEMSIVYFQDTNLNYSFFSLKEQRLKVTSLYSNIYKYNYIDTIFHPPLV</sequence>
<comment type="caution">
    <text evidence="1">The sequence shown here is derived from an EMBL/GenBank/DDBJ whole genome shotgun (WGS) entry which is preliminary data.</text>
</comment>
<keyword evidence="2" id="KW-1185">Reference proteome</keyword>
<dbReference type="Proteomes" id="UP000076923">
    <property type="component" value="Unassembled WGS sequence"/>
</dbReference>
<name>A0A176TFV5_9FLAO</name>
<accession>A0A176TFV5</accession>
<evidence type="ECO:0000313" key="1">
    <source>
        <dbReference type="EMBL" id="OAD46286.1"/>
    </source>
</evidence>
<dbReference type="EMBL" id="LVWE01000003">
    <property type="protein sequence ID" value="OAD46286.1"/>
    <property type="molecule type" value="Genomic_DNA"/>
</dbReference>
<protein>
    <submittedName>
        <fullName evidence="1">Uncharacterized protein</fullName>
    </submittedName>
</protein>